<evidence type="ECO:0000256" key="2">
    <source>
        <dbReference type="SAM" id="Phobius"/>
    </source>
</evidence>
<accession>A0A5N4AAY6</accession>
<proteinExistence type="predicted"/>
<keyword evidence="2" id="KW-0812">Transmembrane</keyword>
<sequence length="328" mass="36339">MKGLWITLGIFLSIIAIFIFIKLYLVLTTGWDRSPTCLVGKTVLVTGANTGIGFYTALDFAKRGARVILACRNKSKAEKAQAKIIEETGNANVIVRIVDLSSLNSVRQFAKEINETEERLDVLVNNAGIGCIDHSYTADGLSLTMQSNHFGPFLLTILLIDLMKRSSPSRIVVVSSDLATIGRININDLNSPVGTIFAKALDYSNTKLCNLLFTVELAKKLKNTGITVNAVHPGAVQTDFLKETKSIWQKMLKLNMTLFYRSTEAGAQTSIYAATSKDIEGITGCYFKDCKRVSMPRSAQNVELARKVWEESEQFVKLSFEEKKCFQL</sequence>
<reference evidence="3 4" key="1">
    <citation type="journal article" date="2018" name="Elife">
        <title>Firefly genomes illuminate parallel origins of bioluminescence in beetles.</title>
        <authorList>
            <person name="Fallon T.R."/>
            <person name="Lower S.E."/>
            <person name="Chang C.H."/>
            <person name="Bessho-Uehara M."/>
            <person name="Martin G.J."/>
            <person name="Bewick A.J."/>
            <person name="Behringer M."/>
            <person name="Debat H.J."/>
            <person name="Wong I."/>
            <person name="Day J.C."/>
            <person name="Suvorov A."/>
            <person name="Silva C.J."/>
            <person name="Stanger-Hall K.F."/>
            <person name="Hall D.W."/>
            <person name="Schmitz R.J."/>
            <person name="Nelson D.R."/>
            <person name="Lewis S.M."/>
            <person name="Shigenobu S."/>
            <person name="Bybee S.M."/>
            <person name="Larracuente A.M."/>
            <person name="Oba Y."/>
            <person name="Weng J.K."/>
        </authorList>
    </citation>
    <scope>NUCLEOTIDE SEQUENCE [LARGE SCALE GENOMIC DNA]</scope>
    <source>
        <strain evidence="3">1611_PpyrPB1</strain>
        <tissue evidence="3">Whole body</tissue>
    </source>
</reference>
<dbReference type="SUPFAM" id="SSF51735">
    <property type="entry name" value="NAD(P)-binding Rossmann-fold domains"/>
    <property type="match status" value="1"/>
</dbReference>
<dbReference type="InParanoid" id="A0A5N4AAY6"/>
<evidence type="ECO:0000313" key="4">
    <source>
        <dbReference type="Proteomes" id="UP000327044"/>
    </source>
</evidence>
<dbReference type="InterPro" id="IPR002347">
    <property type="entry name" value="SDR_fam"/>
</dbReference>
<dbReference type="Pfam" id="PF00106">
    <property type="entry name" value="adh_short"/>
    <property type="match status" value="1"/>
</dbReference>
<evidence type="ECO:0000256" key="1">
    <source>
        <dbReference type="ARBA" id="ARBA00023002"/>
    </source>
</evidence>
<dbReference type="EMBL" id="VVIM01000008">
    <property type="protein sequence ID" value="KAB0794477.1"/>
    <property type="molecule type" value="Genomic_DNA"/>
</dbReference>
<evidence type="ECO:0000313" key="3">
    <source>
        <dbReference type="EMBL" id="KAB0794477.1"/>
    </source>
</evidence>
<gene>
    <name evidence="3" type="ORF">PPYR_11316</name>
</gene>
<dbReference type="Gene3D" id="3.40.50.720">
    <property type="entry name" value="NAD(P)-binding Rossmann-like Domain"/>
    <property type="match status" value="1"/>
</dbReference>
<dbReference type="CDD" id="cd05327">
    <property type="entry name" value="retinol-DH_like_SDR_c_like"/>
    <property type="match status" value="1"/>
</dbReference>
<dbReference type="Proteomes" id="UP000327044">
    <property type="component" value="Unassembled WGS sequence"/>
</dbReference>
<keyword evidence="2" id="KW-1133">Transmembrane helix</keyword>
<dbReference type="PRINTS" id="PR00081">
    <property type="entry name" value="GDHRDH"/>
</dbReference>
<keyword evidence="2" id="KW-0472">Membrane</keyword>
<dbReference type="PANTHER" id="PTHR43157">
    <property type="entry name" value="PHOSPHATIDYLINOSITOL-GLYCAN BIOSYNTHESIS CLASS F PROTEIN-RELATED"/>
    <property type="match status" value="1"/>
</dbReference>
<name>A0A5N4AAY6_PHOPY</name>
<dbReference type="AlphaFoldDB" id="A0A5N4AAY6"/>
<dbReference type="PANTHER" id="PTHR43157:SF31">
    <property type="entry name" value="PHOSPHATIDYLINOSITOL-GLYCAN BIOSYNTHESIS CLASS F PROTEIN"/>
    <property type="match status" value="1"/>
</dbReference>
<feature type="transmembrane region" description="Helical" evidence="2">
    <location>
        <begin position="6"/>
        <end position="25"/>
    </location>
</feature>
<keyword evidence="1" id="KW-0560">Oxidoreductase</keyword>
<protein>
    <submittedName>
        <fullName evidence="3">Uncharacterized protein</fullName>
    </submittedName>
</protein>
<dbReference type="GO" id="GO:0016491">
    <property type="term" value="F:oxidoreductase activity"/>
    <property type="evidence" value="ECO:0007669"/>
    <property type="project" value="UniProtKB-KW"/>
</dbReference>
<dbReference type="InterPro" id="IPR036291">
    <property type="entry name" value="NAD(P)-bd_dom_sf"/>
</dbReference>
<organism evidence="3 4">
    <name type="scientific">Photinus pyralis</name>
    <name type="common">Common eastern firefly</name>
    <name type="synonym">Lampyris pyralis</name>
    <dbReference type="NCBI Taxonomy" id="7054"/>
    <lineage>
        <taxon>Eukaryota</taxon>
        <taxon>Metazoa</taxon>
        <taxon>Ecdysozoa</taxon>
        <taxon>Arthropoda</taxon>
        <taxon>Hexapoda</taxon>
        <taxon>Insecta</taxon>
        <taxon>Pterygota</taxon>
        <taxon>Neoptera</taxon>
        <taxon>Endopterygota</taxon>
        <taxon>Coleoptera</taxon>
        <taxon>Polyphaga</taxon>
        <taxon>Elateriformia</taxon>
        <taxon>Elateroidea</taxon>
        <taxon>Lampyridae</taxon>
        <taxon>Lampyrinae</taxon>
        <taxon>Photinus</taxon>
    </lineage>
</organism>
<keyword evidence="4" id="KW-1185">Reference proteome</keyword>
<comment type="caution">
    <text evidence="3">The sequence shown here is derived from an EMBL/GenBank/DDBJ whole genome shotgun (WGS) entry which is preliminary data.</text>
</comment>